<dbReference type="InterPro" id="IPR027417">
    <property type="entry name" value="P-loop_NTPase"/>
</dbReference>
<dbReference type="InterPro" id="IPR011006">
    <property type="entry name" value="CheY-like_superfamily"/>
</dbReference>
<dbReference type="InterPro" id="IPR058031">
    <property type="entry name" value="AAA_lid_NorR"/>
</dbReference>
<dbReference type="PRINTS" id="PR01590">
    <property type="entry name" value="HTHFIS"/>
</dbReference>
<dbReference type="InterPro" id="IPR002197">
    <property type="entry name" value="HTH_Fis"/>
</dbReference>
<dbReference type="PROSITE" id="PS50045">
    <property type="entry name" value="SIGMA54_INTERACT_4"/>
    <property type="match status" value="1"/>
</dbReference>
<evidence type="ECO:0000256" key="1">
    <source>
        <dbReference type="ARBA" id="ARBA00022741"/>
    </source>
</evidence>
<feature type="domain" description="Response regulatory" evidence="8">
    <location>
        <begin position="6"/>
        <end position="120"/>
    </location>
</feature>
<dbReference type="CDD" id="cd00009">
    <property type="entry name" value="AAA"/>
    <property type="match status" value="1"/>
</dbReference>
<protein>
    <submittedName>
        <fullName evidence="9">Sigma-54-dependent Fis family transcriptional regulator</fullName>
    </submittedName>
</protein>
<dbReference type="Pfam" id="PF25601">
    <property type="entry name" value="AAA_lid_14"/>
    <property type="match status" value="1"/>
</dbReference>
<dbReference type="PROSITE" id="PS00676">
    <property type="entry name" value="SIGMA54_INTERACT_2"/>
    <property type="match status" value="1"/>
</dbReference>
<evidence type="ECO:0000256" key="6">
    <source>
        <dbReference type="PROSITE-ProRule" id="PRU00169"/>
    </source>
</evidence>
<keyword evidence="3" id="KW-0805">Transcription regulation</keyword>
<dbReference type="InterPro" id="IPR025943">
    <property type="entry name" value="Sigma_54_int_dom_ATP-bd_2"/>
</dbReference>
<dbReference type="InterPro" id="IPR025662">
    <property type="entry name" value="Sigma_54_int_dom_ATP-bd_1"/>
</dbReference>
<dbReference type="RefSeq" id="WP_127028568.1">
    <property type="nucleotide sequence ID" value="NZ_RYFG02000105.1"/>
</dbReference>
<evidence type="ECO:0000313" key="10">
    <source>
        <dbReference type="Proteomes" id="UP000733744"/>
    </source>
</evidence>
<dbReference type="Pfam" id="PF02954">
    <property type="entry name" value="HTH_8"/>
    <property type="match status" value="1"/>
</dbReference>
<keyword evidence="1" id="KW-0547">Nucleotide-binding</keyword>
<dbReference type="Gene3D" id="1.10.8.60">
    <property type="match status" value="1"/>
</dbReference>
<accession>A0ABY3C9W3</accession>
<dbReference type="InterPro" id="IPR002078">
    <property type="entry name" value="Sigma_54_int"/>
</dbReference>
<evidence type="ECO:0000256" key="2">
    <source>
        <dbReference type="ARBA" id="ARBA00022840"/>
    </source>
</evidence>
<organism evidence="9 10">
    <name type="scientific">Candidatus Methylobacter oryzae</name>
    <dbReference type="NCBI Taxonomy" id="2497749"/>
    <lineage>
        <taxon>Bacteria</taxon>
        <taxon>Pseudomonadati</taxon>
        <taxon>Pseudomonadota</taxon>
        <taxon>Gammaproteobacteria</taxon>
        <taxon>Methylococcales</taxon>
        <taxon>Methylococcaceae</taxon>
        <taxon>Methylobacter</taxon>
    </lineage>
</organism>
<dbReference type="InterPro" id="IPR009057">
    <property type="entry name" value="Homeodomain-like_sf"/>
</dbReference>
<dbReference type="PROSITE" id="PS00675">
    <property type="entry name" value="SIGMA54_INTERACT_1"/>
    <property type="match status" value="1"/>
</dbReference>
<dbReference type="SUPFAM" id="SSF46689">
    <property type="entry name" value="Homeodomain-like"/>
    <property type="match status" value="1"/>
</dbReference>
<dbReference type="SUPFAM" id="SSF52172">
    <property type="entry name" value="CheY-like"/>
    <property type="match status" value="1"/>
</dbReference>
<dbReference type="EMBL" id="RYFG02000105">
    <property type="protein sequence ID" value="TRW92897.1"/>
    <property type="molecule type" value="Genomic_DNA"/>
</dbReference>
<keyword evidence="10" id="KW-1185">Reference proteome</keyword>
<proteinExistence type="predicted"/>
<reference evidence="9 10" key="1">
    <citation type="journal article" date="2019" name="Antonie Van Leeuwenhoek">
        <title>Description of 'Ca. Methylobacter oryzae' KRF1, a novel species from the environmentally important Methylobacter clade 2.</title>
        <authorList>
            <person name="Khatri K."/>
            <person name="Mohite J.A."/>
            <person name="Pandit P.S."/>
            <person name="Bahulikar R."/>
            <person name="Rahalkar M.C."/>
        </authorList>
    </citation>
    <scope>NUCLEOTIDE SEQUENCE [LARGE SCALE GENOMIC DNA]</scope>
    <source>
        <strain evidence="9 10">KRF1</strain>
    </source>
</reference>
<keyword evidence="2" id="KW-0067">ATP-binding</keyword>
<dbReference type="Pfam" id="PF00072">
    <property type="entry name" value="Response_reg"/>
    <property type="match status" value="1"/>
</dbReference>
<dbReference type="Gene3D" id="3.40.50.2300">
    <property type="match status" value="1"/>
</dbReference>
<dbReference type="SUPFAM" id="SSF52540">
    <property type="entry name" value="P-loop containing nucleoside triphosphate hydrolases"/>
    <property type="match status" value="1"/>
</dbReference>
<dbReference type="PROSITE" id="PS00688">
    <property type="entry name" value="SIGMA54_INTERACT_3"/>
    <property type="match status" value="1"/>
</dbReference>
<dbReference type="SMART" id="SM00382">
    <property type="entry name" value="AAA"/>
    <property type="match status" value="1"/>
</dbReference>
<keyword evidence="5" id="KW-0804">Transcription</keyword>
<gene>
    <name evidence="9" type="ORF">EKO24_014150</name>
</gene>
<dbReference type="InterPro" id="IPR025944">
    <property type="entry name" value="Sigma_54_int_dom_CS"/>
</dbReference>
<dbReference type="Pfam" id="PF00158">
    <property type="entry name" value="Sigma54_activat"/>
    <property type="match status" value="1"/>
</dbReference>
<evidence type="ECO:0000256" key="4">
    <source>
        <dbReference type="ARBA" id="ARBA00023125"/>
    </source>
</evidence>
<dbReference type="SMART" id="SM00448">
    <property type="entry name" value="REC"/>
    <property type="match status" value="1"/>
</dbReference>
<dbReference type="Gene3D" id="1.10.10.60">
    <property type="entry name" value="Homeodomain-like"/>
    <property type="match status" value="1"/>
</dbReference>
<dbReference type="PANTHER" id="PTHR32071">
    <property type="entry name" value="TRANSCRIPTIONAL REGULATORY PROTEIN"/>
    <property type="match status" value="1"/>
</dbReference>
<dbReference type="Proteomes" id="UP000733744">
    <property type="component" value="Unassembled WGS sequence"/>
</dbReference>
<evidence type="ECO:0000313" key="9">
    <source>
        <dbReference type="EMBL" id="TRW92897.1"/>
    </source>
</evidence>
<evidence type="ECO:0000259" key="8">
    <source>
        <dbReference type="PROSITE" id="PS50110"/>
    </source>
</evidence>
<sequence>MQKNKQLLVIDDDVGVVEYLTEILTVSGYSASGETDPQQVLQRLETEHFDLVISDVEMPGMRGLDLMAAIHERKPGQLVLLITAFGSIDLGVRSLQAGACGFVTKPFSLNDLTSAIERAFRDRQMRREIVRVATADRDFIPRELVAESQKMQKILQLADRAARIDSPVLLTGESGVGKGALARFIHEHSPRTNGPFLQINCAALPFTLVESELFGVRKGAYTDAREHRPGLFVEAEGGTLFLDEIAEMPLAIQPKLLQALETGKVRPVGAGSEIATDVRIIAATNQSIEKALQNGLIRQDLYYRLNVIRFEIPPLRERLPDLEYLVDHLLQNAQTKLQRQIHGISAEAMRWIRAYSWPGNVRELANMLERAVALTDHDTILLEDLAQATQIPVEDNFLGKAATQSMTLAELEIAYIRRILEITQGNKVQAAKILGIDRGRLYRKLED</sequence>
<keyword evidence="4" id="KW-0238">DNA-binding</keyword>
<name>A0ABY3C9W3_9GAMM</name>
<evidence type="ECO:0000256" key="5">
    <source>
        <dbReference type="ARBA" id="ARBA00023163"/>
    </source>
</evidence>
<evidence type="ECO:0000259" key="7">
    <source>
        <dbReference type="PROSITE" id="PS50045"/>
    </source>
</evidence>
<feature type="modified residue" description="4-aspartylphosphate" evidence="6">
    <location>
        <position position="55"/>
    </location>
</feature>
<feature type="domain" description="Sigma-54 factor interaction" evidence="7">
    <location>
        <begin position="144"/>
        <end position="373"/>
    </location>
</feature>
<dbReference type="Gene3D" id="3.40.50.300">
    <property type="entry name" value="P-loop containing nucleotide triphosphate hydrolases"/>
    <property type="match status" value="1"/>
</dbReference>
<dbReference type="InterPro" id="IPR001789">
    <property type="entry name" value="Sig_transdc_resp-reg_receiver"/>
</dbReference>
<keyword evidence="6" id="KW-0597">Phosphoprotein</keyword>
<dbReference type="PROSITE" id="PS50110">
    <property type="entry name" value="RESPONSE_REGULATORY"/>
    <property type="match status" value="1"/>
</dbReference>
<evidence type="ECO:0000256" key="3">
    <source>
        <dbReference type="ARBA" id="ARBA00023015"/>
    </source>
</evidence>
<dbReference type="InterPro" id="IPR003593">
    <property type="entry name" value="AAA+_ATPase"/>
</dbReference>
<comment type="caution">
    <text evidence="9">The sequence shown here is derived from an EMBL/GenBank/DDBJ whole genome shotgun (WGS) entry which is preliminary data.</text>
</comment>